<accession>A0A6N3EBT3</accession>
<organism evidence="1">
    <name type="scientific">Klebsiella oxytoca</name>
    <dbReference type="NCBI Taxonomy" id="571"/>
    <lineage>
        <taxon>Bacteria</taxon>
        <taxon>Pseudomonadati</taxon>
        <taxon>Pseudomonadota</taxon>
        <taxon>Gammaproteobacteria</taxon>
        <taxon>Enterobacterales</taxon>
        <taxon>Enterobacteriaceae</taxon>
        <taxon>Klebsiella/Raoultella group</taxon>
        <taxon>Klebsiella</taxon>
    </lineage>
</organism>
<proteinExistence type="predicted"/>
<dbReference type="AlphaFoldDB" id="A0A6N3EBT3"/>
<dbReference type="RefSeq" id="WP_156529775.1">
    <property type="nucleotide sequence ID" value="NZ_CACRTM010000026.1"/>
</dbReference>
<dbReference type="Pfam" id="PF16462">
    <property type="entry name" value="Phage_TAC_14"/>
    <property type="match status" value="1"/>
</dbReference>
<protein>
    <recommendedName>
        <fullName evidence="2">Phage tail protein</fullName>
    </recommendedName>
</protein>
<dbReference type="InterPro" id="IPR024410">
    <property type="entry name" value="Phage_TAC_12"/>
</dbReference>
<gene>
    <name evidence="1" type="ORF">KOLFYP65_03901</name>
</gene>
<evidence type="ECO:0008006" key="2">
    <source>
        <dbReference type="Google" id="ProtNLM"/>
    </source>
</evidence>
<sequence length="122" mass="13428">MKDKDFDLSALKSALLKSVPTVVKTELFGATVYIRRLTGDYLISYEEKMAETAKAGAAREASEQIIQIVIDALVQPDGTAIPDEFKPTATELLKAHENPELLEAVDKVKRHSIGTLEEAEKN</sequence>
<name>A0A6N3EBT3_KLEOX</name>
<dbReference type="EMBL" id="CACRTM010000026">
    <property type="protein sequence ID" value="VYU38520.1"/>
    <property type="molecule type" value="Genomic_DNA"/>
</dbReference>
<evidence type="ECO:0000313" key="1">
    <source>
        <dbReference type="EMBL" id="VYU38520.1"/>
    </source>
</evidence>
<reference evidence="1" key="1">
    <citation type="submission" date="2019-11" db="EMBL/GenBank/DDBJ databases">
        <authorList>
            <person name="Feng L."/>
        </authorList>
    </citation>
    <scope>NUCLEOTIDE SEQUENCE</scope>
    <source>
        <strain evidence="1">KOxytocaLFYP65</strain>
    </source>
</reference>